<dbReference type="AlphaFoldDB" id="U3A4K6"/>
<gene>
    <name evidence="3" type="ORF">VPR01S_18_00370</name>
</gene>
<evidence type="ECO:0008006" key="5">
    <source>
        <dbReference type="Google" id="ProtNLM"/>
    </source>
</evidence>
<proteinExistence type="predicted"/>
<dbReference type="PANTHER" id="PTHR43462:SF1">
    <property type="entry name" value="ALANYL-TRNA EDITING PROTEIN AARSD1"/>
    <property type="match status" value="1"/>
</dbReference>
<dbReference type="eggNOG" id="COG2872">
    <property type="taxonomic scope" value="Bacteria"/>
</dbReference>
<evidence type="ECO:0000313" key="4">
    <source>
        <dbReference type="Proteomes" id="UP000016570"/>
    </source>
</evidence>
<dbReference type="InterPro" id="IPR018163">
    <property type="entry name" value="Thr/Ala-tRNA-synth_IIc_edit"/>
</dbReference>
<dbReference type="InterPro" id="IPR051335">
    <property type="entry name" value="Alanyl-tRNA_Editing_Enzymes"/>
</dbReference>
<dbReference type="GO" id="GO:0000166">
    <property type="term" value="F:nucleotide binding"/>
    <property type="evidence" value="ECO:0007669"/>
    <property type="project" value="InterPro"/>
</dbReference>
<dbReference type="EMBL" id="BATJ01000018">
    <property type="protein sequence ID" value="GAD68635.1"/>
    <property type="molecule type" value="Genomic_DNA"/>
</dbReference>
<protein>
    <recommendedName>
        <fullName evidence="5">Metal-dependent hydrolase</fullName>
    </recommendedName>
</protein>
<dbReference type="GO" id="GO:0046872">
    <property type="term" value="F:metal ion binding"/>
    <property type="evidence" value="ECO:0007669"/>
    <property type="project" value="UniProtKB-KW"/>
</dbReference>
<dbReference type="PANTHER" id="PTHR43462">
    <property type="entry name" value="ALANYL-TRNA EDITING PROTEIN"/>
    <property type="match status" value="1"/>
</dbReference>
<comment type="caution">
    <text evidence="3">The sequence shown here is derived from an EMBL/GenBank/DDBJ whole genome shotgun (WGS) entry which is preliminary data.</text>
</comment>
<organism evidence="3 4">
    <name type="scientific">Vibrio proteolyticus NBRC 13287</name>
    <dbReference type="NCBI Taxonomy" id="1219065"/>
    <lineage>
        <taxon>Bacteria</taxon>
        <taxon>Pseudomonadati</taxon>
        <taxon>Pseudomonadota</taxon>
        <taxon>Gammaproteobacteria</taxon>
        <taxon>Vibrionales</taxon>
        <taxon>Vibrionaceae</taxon>
        <taxon>Vibrio</taxon>
    </lineage>
</organism>
<keyword evidence="4" id="KW-1185">Reference proteome</keyword>
<dbReference type="GO" id="GO:0002161">
    <property type="term" value="F:aminoacyl-tRNA deacylase activity"/>
    <property type="evidence" value="ECO:0007669"/>
    <property type="project" value="UniProtKB-ARBA"/>
</dbReference>
<keyword evidence="2" id="KW-0862">Zinc</keyword>
<reference evidence="3 4" key="1">
    <citation type="submission" date="2013-09" db="EMBL/GenBank/DDBJ databases">
        <title>Whole genome shotgun sequence of Vibrio proteolyticus NBRC 13287.</title>
        <authorList>
            <person name="Isaki S."/>
            <person name="Hosoyama A."/>
            <person name="Numata M."/>
            <person name="Hashimoto M."/>
            <person name="Hosoyama Y."/>
            <person name="Tsuchikane K."/>
            <person name="Noguchi M."/>
            <person name="Hirakata S."/>
            <person name="Ichikawa N."/>
            <person name="Ohji S."/>
            <person name="Yamazoe A."/>
            <person name="Fujita N."/>
        </authorList>
    </citation>
    <scope>NUCLEOTIDE SEQUENCE [LARGE SCALE GENOMIC DNA]</scope>
    <source>
        <strain evidence="3 4">NBRC 13287</strain>
    </source>
</reference>
<dbReference type="SUPFAM" id="SSF55186">
    <property type="entry name" value="ThrRS/AlaRS common domain"/>
    <property type="match status" value="1"/>
</dbReference>
<accession>U3A4K6</accession>
<evidence type="ECO:0000256" key="1">
    <source>
        <dbReference type="ARBA" id="ARBA00022723"/>
    </source>
</evidence>
<keyword evidence="1" id="KW-0479">Metal-binding</keyword>
<evidence type="ECO:0000313" key="3">
    <source>
        <dbReference type="EMBL" id="GAD68635.1"/>
    </source>
</evidence>
<dbReference type="Proteomes" id="UP000016570">
    <property type="component" value="Unassembled WGS sequence"/>
</dbReference>
<evidence type="ECO:0000256" key="2">
    <source>
        <dbReference type="ARBA" id="ARBA00022833"/>
    </source>
</evidence>
<dbReference type="STRING" id="1219065.VPR01S_18_00370"/>
<name>U3A4K6_VIBPR</name>
<dbReference type="Gene3D" id="3.30.980.10">
    <property type="entry name" value="Threonyl-trna Synthetase, Chain A, domain 2"/>
    <property type="match status" value="1"/>
</dbReference>
<dbReference type="RefSeq" id="WP_021706604.1">
    <property type="nucleotide sequence ID" value="NZ_BATJ01000018.1"/>
</dbReference>
<sequence>MKVTPTRVVFCEGVTTQTSIIQLVQHQSDICSIVTASTPFHPVSHIWPDHPADRGTLTINGQLFDVVDCQVGAMELATETLFVGQAIPVKRDAPGWAFVVVHNIRTEDYSVENGLEVELSVDAEYQRSLSRGHSAGHLASIALNKVLADGYWRKAPGRLDPIGNHDFNSYAQVSSQVSPDKCLDRYRLGKTLRKRGLNSGDLLEHLSEINHKLNQQLNCWLALKSPVIMRCQGKTLTDSRFWQCELGEAQLAVMPCGGTHIRSLAELHRIEVCLVQTDEQHIEMHTDVTPISF</sequence>